<name>A0ABU0EW62_9PSEU</name>
<keyword evidence="2" id="KW-1185">Reference proteome</keyword>
<evidence type="ECO:0000313" key="2">
    <source>
        <dbReference type="Proteomes" id="UP001229651"/>
    </source>
</evidence>
<dbReference type="InterPro" id="IPR055151">
    <property type="entry name" value="GH113"/>
</dbReference>
<accession>A0ABU0EW62</accession>
<dbReference type="Gene3D" id="3.20.20.80">
    <property type="entry name" value="Glycosidases"/>
    <property type="match status" value="1"/>
</dbReference>
<organism evidence="1 2">
    <name type="scientific">Amycolatopsis thermophila</name>
    <dbReference type="NCBI Taxonomy" id="206084"/>
    <lineage>
        <taxon>Bacteria</taxon>
        <taxon>Bacillati</taxon>
        <taxon>Actinomycetota</taxon>
        <taxon>Actinomycetes</taxon>
        <taxon>Pseudonocardiales</taxon>
        <taxon>Pseudonocardiaceae</taxon>
        <taxon>Amycolatopsis</taxon>
    </lineage>
</organism>
<proteinExistence type="predicted"/>
<gene>
    <name evidence="1" type="ORF">FB470_003215</name>
</gene>
<evidence type="ECO:0008006" key="3">
    <source>
        <dbReference type="Google" id="ProtNLM"/>
    </source>
</evidence>
<sequence>MRRRGINYDTGVSPLGTTSRRDWDLTEVRREMRMIAEDLHCSAVRVTGDIPGRIEEAAAIAADSGLEVWFSPFPCELPRPQLLTMLADAAVRAERLRGTGAEVVFVAGGEISLFNRGFFGGDDLRTRMSSLVPAAGPAEFADFLGQAAAAVRARFGGPVTYAAGSWEPVDWAHFDIVSVDAYRSADNARTFREELLRTYTAHGKPVVATEFGCCTFRGAADRGATGWTIADRATGRLAPGYERDEDEQARYFTELLADFEAEGLDGAFWFTFAGYGLPHRADPARDLDLASYGVVKLTDAGLRPKAVFHAMAQAYSASQTAM</sequence>
<dbReference type="InterPro" id="IPR017853">
    <property type="entry name" value="GH"/>
</dbReference>
<evidence type="ECO:0000313" key="1">
    <source>
        <dbReference type="EMBL" id="MDQ0379221.1"/>
    </source>
</evidence>
<dbReference type="Pfam" id="PF22612">
    <property type="entry name" value="GH113"/>
    <property type="match status" value="1"/>
</dbReference>
<comment type="caution">
    <text evidence="1">The sequence shown here is derived from an EMBL/GenBank/DDBJ whole genome shotgun (WGS) entry which is preliminary data.</text>
</comment>
<reference evidence="1 2" key="1">
    <citation type="submission" date="2023-07" db="EMBL/GenBank/DDBJ databases">
        <title>Sequencing the genomes of 1000 actinobacteria strains.</title>
        <authorList>
            <person name="Klenk H.-P."/>
        </authorList>
    </citation>
    <scope>NUCLEOTIDE SEQUENCE [LARGE SCALE GENOMIC DNA]</scope>
    <source>
        <strain evidence="1 2">DSM 45805</strain>
    </source>
</reference>
<dbReference type="SUPFAM" id="SSF51445">
    <property type="entry name" value="(Trans)glycosidases"/>
    <property type="match status" value="1"/>
</dbReference>
<dbReference type="Proteomes" id="UP001229651">
    <property type="component" value="Unassembled WGS sequence"/>
</dbReference>
<dbReference type="EMBL" id="JAUSUT010000001">
    <property type="protein sequence ID" value="MDQ0379221.1"/>
    <property type="molecule type" value="Genomic_DNA"/>
</dbReference>
<dbReference type="RefSeq" id="WP_306992422.1">
    <property type="nucleotide sequence ID" value="NZ_JAUSUT010000001.1"/>
</dbReference>
<protein>
    <recommendedName>
        <fullName evidence="3">Abortive infection protein</fullName>
    </recommendedName>
</protein>